<accession>A0A1G8F8D7</accession>
<dbReference type="GeneID" id="97604212"/>
<evidence type="ECO:0000313" key="5">
    <source>
        <dbReference type="Proteomes" id="UP000826616"/>
    </source>
</evidence>
<dbReference type="AlphaFoldDB" id="A0A1G8F8D7"/>
<reference evidence="3 4" key="1">
    <citation type="submission" date="2016-10" db="EMBL/GenBank/DDBJ databases">
        <authorList>
            <person name="de Groot N.N."/>
        </authorList>
    </citation>
    <scope>NUCLEOTIDE SEQUENCE [LARGE SCALE GENOMIC DNA]</scope>
    <source>
        <strain evidence="3 4">L 420-91</strain>
    </source>
</reference>
<reference evidence="2 5" key="2">
    <citation type="submission" date="2021-08" db="EMBL/GenBank/DDBJ databases">
        <title>Complete genome sequence of the strain Aneurinibacillus thermoaerophilus CCM 8960.</title>
        <authorList>
            <person name="Musilova J."/>
            <person name="Kourilova X."/>
            <person name="Pernicova I."/>
            <person name="Bezdicek M."/>
            <person name="Lengerova M."/>
            <person name="Obruca S."/>
            <person name="Sedlar K."/>
        </authorList>
    </citation>
    <scope>NUCLEOTIDE SEQUENCE [LARGE SCALE GENOMIC DNA]</scope>
    <source>
        <strain evidence="2 5">CCM 8960</strain>
    </source>
</reference>
<dbReference type="RefSeq" id="WP_220559275.1">
    <property type="nucleotide sequence ID" value="NZ_CP080764.1"/>
</dbReference>
<dbReference type="Proteomes" id="UP000198956">
    <property type="component" value="Unassembled WGS sequence"/>
</dbReference>
<keyword evidence="5" id="KW-1185">Reference proteome</keyword>
<organism evidence="3 4">
    <name type="scientific">Aneurinibacillus thermoaerophilus</name>
    <dbReference type="NCBI Taxonomy" id="143495"/>
    <lineage>
        <taxon>Bacteria</taxon>
        <taxon>Bacillati</taxon>
        <taxon>Bacillota</taxon>
        <taxon>Bacilli</taxon>
        <taxon>Bacillales</taxon>
        <taxon>Paenibacillaceae</taxon>
        <taxon>Aneurinibacillus group</taxon>
        <taxon>Aneurinibacillus</taxon>
    </lineage>
</organism>
<evidence type="ECO:0000313" key="3">
    <source>
        <dbReference type="EMBL" id="SDH78423.1"/>
    </source>
</evidence>
<dbReference type="EMBL" id="CP080764">
    <property type="protein sequence ID" value="QYY43044.1"/>
    <property type="molecule type" value="Genomic_DNA"/>
</dbReference>
<keyword evidence="1" id="KW-1133">Transmembrane helix</keyword>
<dbReference type="Proteomes" id="UP000826616">
    <property type="component" value="Chromosome"/>
</dbReference>
<protein>
    <submittedName>
        <fullName evidence="3">Uncharacterized protein</fullName>
    </submittedName>
</protein>
<keyword evidence="1" id="KW-0812">Transmembrane</keyword>
<sequence>MAASFRRIGGIIAPLLVEQALHVFCRYFIAIGVLAVVMLGSETRHQELIRKSERNNVGTNAGLQHREAYACFCLVCNRFDRGSEVDIICRLLWK</sequence>
<evidence type="ECO:0000313" key="4">
    <source>
        <dbReference type="Proteomes" id="UP000198956"/>
    </source>
</evidence>
<evidence type="ECO:0000313" key="2">
    <source>
        <dbReference type="EMBL" id="QYY43044.1"/>
    </source>
</evidence>
<proteinExistence type="predicted"/>
<feature type="transmembrane region" description="Helical" evidence="1">
    <location>
        <begin position="20"/>
        <end position="41"/>
    </location>
</feature>
<name>A0A1G8F8D7_ANETH</name>
<gene>
    <name evidence="2" type="ORF">K3F53_01540</name>
    <name evidence="3" type="ORF">SAMN04489735_10597</name>
</gene>
<evidence type="ECO:0000256" key="1">
    <source>
        <dbReference type="SAM" id="Phobius"/>
    </source>
</evidence>
<keyword evidence="1" id="KW-0472">Membrane</keyword>
<dbReference type="EMBL" id="FNDE01000059">
    <property type="protein sequence ID" value="SDH78423.1"/>
    <property type="molecule type" value="Genomic_DNA"/>
</dbReference>